<dbReference type="GO" id="GO:0015074">
    <property type="term" value="P:DNA integration"/>
    <property type="evidence" value="ECO:0007669"/>
    <property type="project" value="InterPro"/>
</dbReference>
<dbReference type="GO" id="GO:0003676">
    <property type="term" value="F:nucleic acid binding"/>
    <property type="evidence" value="ECO:0007669"/>
    <property type="project" value="InterPro"/>
</dbReference>
<dbReference type="AlphaFoldDB" id="A0A1S7SB89"/>
<dbReference type="STRING" id="1183432.AGR3A_pa70118"/>
<dbReference type="Pfam" id="PF09299">
    <property type="entry name" value="Mu-transpos_C"/>
    <property type="match status" value="1"/>
</dbReference>
<feature type="domain" description="Integrase catalytic" evidence="1">
    <location>
        <begin position="172"/>
        <end position="374"/>
    </location>
</feature>
<organism evidence="2 3">
    <name type="scientific">Agrobacterium tomkonis CFBP 6623</name>
    <dbReference type="NCBI Taxonomy" id="1183432"/>
    <lineage>
        <taxon>Bacteria</taxon>
        <taxon>Pseudomonadati</taxon>
        <taxon>Pseudomonadota</taxon>
        <taxon>Alphaproteobacteria</taxon>
        <taxon>Hyphomicrobiales</taxon>
        <taxon>Rhizobiaceae</taxon>
        <taxon>Rhizobium/Agrobacterium group</taxon>
        <taxon>Agrobacterium</taxon>
        <taxon>Agrobacterium tumefaciens complex</taxon>
    </lineage>
</organism>
<dbReference type="SUPFAM" id="SSF53098">
    <property type="entry name" value="Ribonuclease H-like"/>
    <property type="match status" value="1"/>
</dbReference>
<dbReference type="InterPro" id="IPR009004">
    <property type="entry name" value="Transposase_Mu_C"/>
</dbReference>
<dbReference type="InterPro" id="IPR036397">
    <property type="entry name" value="RNaseH_sf"/>
</dbReference>
<dbReference type="SUPFAM" id="SSF50610">
    <property type="entry name" value="mu transposase, C-terminal domain"/>
    <property type="match status" value="1"/>
</dbReference>
<protein>
    <submittedName>
        <fullName evidence="2">Plasmid replication initiator protein</fullName>
    </submittedName>
</protein>
<evidence type="ECO:0000313" key="3">
    <source>
        <dbReference type="Proteomes" id="UP000191988"/>
    </source>
</evidence>
<dbReference type="InterPro" id="IPR015378">
    <property type="entry name" value="Transposase-like_Mu_C"/>
</dbReference>
<evidence type="ECO:0000313" key="2">
    <source>
        <dbReference type="EMBL" id="CUX65597.1"/>
    </source>
</evidence>
<dbReference type="InterPro" id="IPR012337">
    <property type="entry name" value="RNaseH-like_sf"/>
</dbReference>
<dbReference type="InterPro" id="IPR001584">
    <property type="entry name" value="Integrase_cat-core"/>
</dbReference>
<accession>A0A1S7SB89</accession>
<sequence length="545" mass="61955">MVRLPRYARRVKAMRRDQLNEVEWQKVLRHADVLRRLPPRPTAGDVADAMAELAVSRATLFRWLKRFRTEERAAALIHRKSGRRGGIDAFEPALKAIVDRNVTTFYAMPERPTLTRLRKHIVADCRAEQLPPPSIRRLKGYLATLDLEAMTRRREGKARADAQFLALPGEFSAQRPLQVVQIDHTKVDVTVVDPIERQPIGRPILSIAIDVCTRMVLGFYLSLEAPSVTSVALCLTHAIIDKARWLGDRGIALEWPTSGLPECIHVDNGAEFHARAFKRGCDDHNIIVSYRPPGTPRFGGHIERLIGTMMGAVHLLPGTHFSNVLERGDYDPEARAVMTMRELEAWLALEIIAYHSGLHRGIGRPPVAAWKEAISAYPVRQVLDPLAFLIDFLPFEPRVLRRTGIHLNNICYWSDGLAPWIGRCDDKVLVKYDPRDLHRVFVKLGDNYLMVPTRNPGRAAITLWEQKAAIRVQRARGRREIDEEMIFQTIAAQRALVDQATRETTQTRRWLARRAHLQPRPALAASVTLDEPVITLPHFPVEVWE</sequence>
<reference evidence="3" key="1">
    <citation type="submission" date="2016-01" db="EMBL/GenBank/DDBJ databases">
        <authorList>
            <person name="Regsiter A."/>
            <person name="william w."/>
        </authorList>
    </citation>
    <scope>NUCLEOTIDE SEQUENCE [LARGE SCALE GENOMIC DNA]</scope>
    <source>
        <strain evidence="3">CFBP 6623</strain>
    </source>
</reference>
<keyword evidence="3" id="KW-1185">Reference proteome</keyword>
<evidence type="ECO:0000259" key="1">
    <source>
        <dbReference type="PROSITE" id="PS50994"/>
    </source>
</evidence>
<dbReference type="PROSITE" id="PS50994">
    <property type="entry name" value="INTEGRASE"/>
    <property type="match status" value="1"/>
</dbReference>
<dbReference type="Pfam" id="PF13551">
    <property type="entry name" value="HTH_29"/>
    <property type="match status" value="1"/>
</dbReference>
<dbReference type="EMBL" id="FBWK01000071">
    <property type="protein sequence ID" value="CUX65597.1"/>
    <property type="molecule type" value="Genomic_DNA"/>
</dbReference>
<proteinExistence type="predicted"/>
<dbReference type="Proteomes" id="UP000191988">
    <property type="component" value="Unassembled WGS sequence"/>
</dbReference>
<name>A0A1S7SB89_9HYPH</name>
<gene>
    <name evidence="2" type="ORF">AGR3A_pa70118</name>
</gene>
<dbReference type="Gene3D" id="3.30.420.10">
    <property type="entry name" value="Ribonuclease H-like superfamily/Ribonuclease H"/>
    <property type="match status" value="1"/>
</dbReference>